<accession>M1TS03</accession>
<dbReference type="HOGENOM" id="CLU_087859_1_0_11"/>
<dbReference type="GO" id="GO:0042597">
    <property type="term" value="C:periplasmic space"/>
    <property type="evidence" value="ECO:0007669"/>
    <property type="project" value="InterPro"/>
</dbReference>
<dbReference type="GO" id="GO:0005507">
    <property type="term" value="F:copper ion binding"/>
    <property type="evidence" value="ECO:0007669"/>
    <property type="project" value="InterPro"/>
</dbReference>
<keyword evidence="4" id="KW-1133">Transmembrane helix</keyword>
<dbReference type="STRING" id="1121353.H924_07920"/>
<organism evidence="6 7">
    <name type="scientific">Corynebacterium callunae DSM 20147</name>
    <dbReference type="NCBI Taxonomy" id="1121353"/>
    <lineage>
        <taxon>Bacteria</taxon>
        <taxon>Bacillati</taxon>
        <taxon>Actinomycetota</taxon>
        <taxon>Actinomycetes</taxon>
        <taxon>Mycobacteriales</taxon>
        <taxon>Corynebacteriaceae</taxon>
        <taxon>Corynebacterium</taxon>
    </lineage>
</organism>
<dbReference type="GO" id="GO:0046688">
    <property type="term" value="P:response to copper ion"/>
    <property type="evidence" value="ECO:0007669"/>
    <property type="project" value="InterPro"/>
</dbReference>
<evidence type="ECO:0000313" key="7">
    <source>
        <dbReference type="Proteomes" id="UP000011760"/>
    </source>
</evidence>
<evidence type="ECO:0000313" key="6">
    <source>
        <dbReference type="EMBL" id="AGG67026.1"/>
    </source>
</evidence>
<sequence length="222" mass="22565">MSESPADERLNVALARDKEVNSGGLAMQKLRAATALAGAATVGALSFLAAPVAQAHDVVVSSNPENGSVVEEFPQTIDLEFSGLPQDLFTTVALSNADTGEVLSSGTPTLQDQHITYEVPAEVKPAAGNYVLGFQITSSDGHATKGSIAFEVAGTGAAPSATTAVETTAAAPSSEATPAESTNTAEETSGVAGPWKWVLSIAAVLVVAAAIVMMIAKNRNQK</sequence>
<dbReference type="PATRIC" id="fig|1121353.3.peg.1615"/>
<dbReference type="Gene3D" id="2.60.40.1220">
    <property type="match status" value="1"/>
</dbReference>
<dbReference type="Proteomes" id="UP000011760">
    <property type="component" value="Chromosome"/>
</dbReference>
<proteinExistence type="predicted"/>
<evidence type="ECO:0000256" key="1">
    <source>
        <dbReference type="ARBA" id="ARBA00022729"/>
    </source>
</evidence>
<dbReference type="KEGG" id="ccn:H924_07920"/>
<gene>
    <name evidence="6" type="ORF">H924_07920</name>
</gene>
<dbReference type="InterPro" id="IPR014755">
    <property type="entry name" value="Cu-Rt/internalin_Ig-like"/>
</dbReference>
<protein>
    <recommendedName>
        <fullName evidence="5">CopC domain-containing protein</fullName>
    </recommendedName>
</protein>
<keyword evidence="4" id="KW-0812">Transmembrane</keyword>
<feature type="domain" description="CopC" evidence="5">
    <location>
        <begin position="56"/>
        <end position="152"/>
    </location>
</feature>
<reference evidence="6 7" key="1">
    <citation type="submission" date="2013-02" db="EMBL/GenBank/DDBJ databases">
        <title>The complete genome sequence of Corynebacterium callunae DSM 20147.</title>
        <authorList>
            <person name="Ruckert C."/>
            <person name="Albersmeier A."/>
            <person name="Kalinowski J."/>
        </authorList>
    </citation>
    <scope>NUCLEOTIDE SEQUENCE [LARGE SCALE GENOMIC DNA]</scope>
    <source>
        <strain evidence="6 7">DSM 20147</strain>
    </source>
</reference>
<dbReference type="SUPFAM" id="SSF81296">
    <property type="entry name" value="E set domains"/>
    <property type="match status" value="1"/>
</dbReference>
<dbReference type="EMBL" id="CP004354">
    <property type="protein sequence ID" value="AGG67026.1"/>
    <property type="molecule type" value="Genomic_DNA"/>
</dbReference>
<feature type="region of interest" description="Disordered" evidence="3">
    <location>
        <begin position="161"/>
        <end position="189"/>
    </location>
</feature>
<evidence type="ECO:0000256" key="2">
    <source>
        <dbReference type="ARBA" id="ARBA00023008"/>
    </source>
</evidence>
<evidence type="ECO:0000256" key="3">
    <source>
        <dbReference type="SAM" id="MobiDB-lite"/>
    </source>
</evidence>
<keyword evidence="1" id="KW-0732">Signal</keyword>
<dbReference type="AlphaFoldDB" id="M1TS03"/>
<dbReference type="InterPro" id="IPR007348">
    <property type="entry name" value="CopC_dom"/>
</dbReference>
<evidence type="ECO:0000256" key="4">
    <source>
        <dbReference type="SAM" id="Phobius"/>
    </source>
</evidence>
<dbReference type="eggNOG" id="COG2372">
    <property type="taxonomic scope" value="Bacteria"/>
</dbReference>
<feature type="compositionally biased region" description="Low complexity" evidence="3">
    <location>
        <begin position="161"/>
        <end position="182"/>
    </location>
</feature>
<name>M1TS03_9CORY</name>
<dbReference type="Pfam" id="PF04234">
    <property type="entry name" value="CopC"/>
    <property type="match status" value="1"/>
</dbReference>
<evidence type="ECO:0000259" key="5">
    <source>
        <dbReference type="Pfam" id="PF04234"/>
    </source>
</evidence>
<keyword evidence="4" id="KW-0472">Membrane</keyword>
<keyword evidence="7" id="KW-1185">Reference proteome</keyword>
<keyword evidence="2" id="KW-0186">Copper</keyword>
<dbReference type="InterPro" id="IPR014756">
    <property type="entry name" value="Ig_E-set"/>
</dbReference>
<feature type="transmembrane region" description="Helical" evidence="4">
    <location>
        <begin position="197"/>
        <end position="216"/>
    </location>
</feature>